<keyword evidence="3" id="KW-1185">Reference proteome</keyword>
<sequence>MRSNLYFIIMIPPITVAASLLGMFIPRAASFLYAVITTYYMLSLYMIIDLMYLLFGGRKALVSYLEEITVAASLLGMFIPRAASFLYAVITTFFTLSNFINIVSMYISTYFGYVLVNAGKDKLKPYHVGLLFNLHDYLLAVPAILKAILDFAVDMEWIGHQKLMPPESMAMCREKAGNRVAAVGPDKKECCASPLRAYVAAGKTWECLSGALREFCRPLL</sequence>
<keyword evidence="1" id="KW-0812">Transmembrane</keyword>
<reference evidence="2 3" key="1">
    <citation type="submission" date="2018-11" db="EMBL/GenBank/DDBJ databases">
        <authorList>
            <consortium name="Pathogen Informatics"/>
        </authorList>
    </citation>
    <scope>NUCLEOTIDE SEQUENCE [LARGE SCALE GENOMIC DNA]</scope>
</reference>
<evidence type="ECO:0000313" key="2">
    <source>
        <dbReference type="EMBL" id="VDP18561.1"/>
    </source>
</evidence>
<dbReference type="EMBL" id="UZAH01031918">
    <property type="protein sequence ID" value="VDP18561.1"/>
    <property type="molecule type" value="Genomic_DNA"/>
</dbReference>
<protein>
    <submittedName>
        <fullName evidence="4">Aa_trans domain-containing protein</fullName>
    </submittedName>
</protein>
<dbReference type="Proteomes" id="UP000050761">
    <property type="component" value="Unassembled WGS sequence"/>
</dbReference>
<gene>
    <name evidence="2" type="ORF">HPBE_LOCUS20163</name>
</gene>
<keyword evidence="1" id="KW-1133">Transmembrane helix</keyword>
<feature type="transmembrane region" description="Helical" evidence="1">
    <location>
        <begin position="5"/>
        <end position="25"/>
    </location>
</feature>
<organism evidence="2">
    <name type="scientific">Heligmosomoides polygyrus</name>
    <name type="common">Parasitic roundworm</name>
    <dbReference type="NCBI Taxonomy" id="6339"/>
    <lineage>
        <taxon>Eukaryota</taxon>
        <taxon>Metazoa</taxon>
        <taxon>Ecdysozoa</taxon>
        <taxon>Nematoda</taxon>
        <taxon>Chromadorea</taxon>
        <taxon>Rhabditida</taxon>
        <taxon>Rhabditina</taxon>
        <taxon>Rhabditomorpha</taxon>
        <taxon>Strongyloidea</taxon>
        <taxon>Heligmosomidae</taxon>
        <taxon>Heligmosomoides</taxon>
    </lineage>
</organism>
<name>A0A3P8B8L3_HELPZ</name>
<dbReference type="AlphaFoldDB" id="A0A3P8B8L3"/>
<keyword evidence="1" id="KW-0472">Membrane</keyword>
<evidence type="ECO:0000313" key="4">
    <source>
        <dbReference type="WBParaSite" id="HPBE_0002016401-mRNA-1"/>
    </source>
</evidence>
<accession>A0A3P8B8L3</accession>
<dbReference type="WBParaSite" id="HPBE_0002016401-mRNA-1">
    <property type="protein sequence ID" value="HPBE_0002016401-mRNA-1"/>
    <property type="gene ID" value="HPBE_0002016401"/>
</dbReference>
<evidence type="ECO:0000256" key="1">
    <source>
        <dbReference type="SAM" id="Phobius"/>
    </source>
</evidence>
<proteinExistence type="predicted"/>
<evidence type="ECO:0000313" key="3">
    <source>
        <dbReference type="Proteomes" id="UP000050761"/>
    </source>
</evidence>
<feature type="transmembrane region" description="Helical" evidence="1">
    <location>
        <begin position="31"/>
        <end position="56"/>
    </location>
</feature>
<reference evidence="4" key="2">
    <citation type="submission" date="2019-09" db="UniProtKB">
        <authorList>
            <consortium name="WormBaseParasite"/>
        </authorList>
    </citation>
    <scope>IDENTIFICATION</scope>
</reference>
<dbReference type="GO" id="GO:0016020">
    <property type="term" value="C:membrane"/>
    <property type="evidence" value="ECO:0007669"/>
    <property type="project" value="UniProtKB-SubCell"/>
</dbReference>
<feature type="transmembrane region" description="Helical" evidence="1">
    <location>
        <begin position="68"/>
        <end position="90"/>
    </location>
</feature>
<feature type="transmembrane region" description="Helical" evidence="1">
    <location>
        <begin position="96"/>
        <end position="116"/>
    </location>
</feature>